<proteinExistence type="predicted"/>
<protein>
    <submittedName>
        <fullName evidence="1">Uncharacterized protein</fullName>
    </submittedName>
</protein>
<dbReference type="EMBL" id="LAZR01025857">
    <property type="protein sequence ID" value="KKL70580.1"/>
    <property type="molecule type" value="Genomic_DNA"/>
</dbReference>
<sequence length="69" mass="8006">MHTMRKRDREMKSTLTLVMEVEQDATGKISTVPMFYVKGDPIMNDAIVSFLRQTADEIEQGKVKFNKRN</sequence>
<organism evidence="1">
    <name type="scientific">marine sediment metagenome</name>
    <dbReference type="NCBI Taxonomy" id="412755"/>
    <lineage>
        <taxon>unclassified sequences</taxon>
        <taxon>metagenomes</taxon>
        <taxon>ecological metagenomes</taxon>
    </lineage>
</organism>
<accession>A0A0F9GMD1</accession>
<name>A0A0F9GMD1_9ZZZZ</name>
<reference evidence="1" key="1">
    <citation type="journal article" date="2015" name="Nature">
        <title>Complex archaea that bridge the gap between prokaryotes and eukaryotes.</title>
        <authorList>
            <person name="Spang A."/>
            <person name="Saw J.H."/>
            <person name="Jorgensen S.L."/>
            <person name="Zaremba-Niedzwiedzka K."/>
            <person name="Martijn J."/>
            <person name="Lind A.E."/>
            <person name="van Eijk R."/>
            <person name="Schleper C."/>
            <person name="Guy L."/>
            <person name="Ettema T.J."/>
        </authorList>
    </citation>
    <scope>NUCLEOTIDE SEQUENCE</scope>
</reference>
<comment type="caution">
    <text evidence="1">The sequence shown here is derived from an EMBL/GenBank/DDBJ whole genome shotgun (WGS) entry which is preliminary data.</text>
</comment>
<evidence type="ECO:0000313" key="1">
    <source>
        <dbReference type="EMBL" id="KKL70580.1"/>
    </source>
</evidence>
<gene>
    <name evidence="1" type="ORF">LCGC14_2103470</name>
</gene>
<dbReference type="AlphaFoldDB" id="A0A0F9GMD1"/>